<evidence type="ECO:0000256" key="1">
    <source>
        <dbReference type="SAM" id="MobiDB-lite"/>
    </source>
</evidence>
<dbReference type="AlphaFoldDB" id="W4JXE0"/>
<dbReference type="RefSeq" id="XP_009551043.1">
    <property type="nucleotide sequence ID" value="XM_009552748.1"/>
</dbReference>
<organism evidence="2 3">
    <name type="scientific">Heterobasidion irregulare (strain TC 32-1)</name>
    <dbReference type="NCBI Taxonomy" id="747525"/>
    <lineage>
        <taxon>Eukaryota</taxon>
        <taxon>Fungi</taxon>
        <taxon>Dikarya</taxon>
        <taxon>Basidiomycota</taxon>
        <taxon>Agaricomycotina</taxon>
        <taxon>Agaricomycetes</taxon>
        <taxon>Russulales</taxon>
        <taxon>Bondarzewiaceae</taxon>
        <taxon>Heterobasidion</taxon>
        <taxon>Heterobasidion annosum species complex</taxon>
    </lineage>
</organism>
<feature type="compositionally biased region" description="Low complexity" evidence="1">
    <location>
        <begin position="243"/>
        <end position="268"/>
    </location>
</feature>
<name>W4JXE0_HETIT</name>
<dbReference type="KEGG" id="hir:HETIRDRAFT_460683"/>
<feature type="region of interest" description="Disordered" evidence="1">
    <location>
        <begin position="235"/>
        <end position="291"/>
    </location>
</feature>
<dbReference type="GeneID" id="20677098"/>
<accession>W4JXE0</accession>
<gene>
    <name evidence="2" type="ORF">HETIRDRAFT_460683</name>
</gene>
<dbReference type="HOGENOM" id="CLU_956628_0_0_1"/>
<dbReference type="Proteomes" id="UP000030671">
    <property type="component" value="Unassembled WGS sequence"/>
</dbReference>
<dbReference type="InParanoid" id="W4JXE0"/>
<protein>
    <submittedName>
        <fullName evidence="2">Uncharacterized protein</fullName>
    </submittedName>
</protein>
<proteinExistence type="predicted"/>
<reference evidence="2 3" key="1">
    <citation type="journal article" date="2012" name="New Phytol.">
        <title>Insight into trade-off between wood decay and parasitism from the genome of a fungal forest pathogen.</title>
        <authorList>
            <person name="Olson A."/>
            <person name="Aerts A."/>
            <person name="Asiegbu F."/>
            <person name="Belbahri L."/>
            <person name="Bouzid O."/>
            <person name="Broberg A."/>
            <person name="Canback B."/>
            <person name="Coutinho P.M."/>
            <person name="Cullen D."/>
            <person name="Dalman K."/>
            <person name="Deflorio G."/>
            <person name="van Diepen L.T."/>
            <person name="Dunand C."/>
            <person name="Duplessis S."/>
            <person name="Durling M."/>
            <person name="Gonthier P."/>
            <person name="Grimwood J."/>
            <person name="Fossdal C.G."/>
            <person name="Hansson D."/>
            <person name="Henrissat B."/>
            <person name="Hietala A."/>
            <person name="Himmelstrand K."/>
            <person name="Hoffmeister D."/>
            <person name="Hogberg N."/>
            <person name="James T.Y."/>
            <person name="Karlsson M."/>
            <person name="Kohler A."/>
            <person name="Kues U."/>
            <person name="Lee Y.H."/>
            <person name="Lin Y.C."/>
            <person name="Lind M."/>
            <person name="Lindquist E."/>
            <person name="Lombard V."/>
            <person name="Lucas S."/>
            <person name="Lunden K."/>
            <person name="Morin E."/>
            <person name="Murat C."/>
            <person name="Park J."/>
            <person name="Raffaello T."/>
            <person name="Rouze P."/>
            <person name="Salamov A."/>
            <person name="Schmutz J."/>
            <person name="Solheim H."/>
            <person name="Stahlberg J."/>
            <person name="Velez H."/>
            <person name="de Vries R.P."/>
            <person name="Wiebenga A."/>
            <person name="Woodward S."/>
            <person name="Yakovlev I."/>
            <person name="Garbelotto M."/>
            <person name="Martin F."/>
            <person name="Grigoriev I.V."/>
            <person name="Stenlid J."/>
        </authorList>
    </citation>
    <scope>NUCLEOTIDE SEQUENCE [LARGE SCALE GENOMIC DNA]</scope>
    <source>
        <strain evidence="2 3">TC 32-1</strain>
    </source>
</reference>
<keyword evidence="3" id="KW-1185">Reference proteome</keyword>
<evidence type="ECO:0000313" key="2">
    <source>
        <dbReference type="EMBL" id="ETW77556.1"/>
    </source>
</evidence>
<feature type="non-terminal residue" evidence="2">
    <location>
        <position position="1"/>
    </location>
</feature>
<feature type="region of interest" description="Disordered" evidence="1">
    <location>
        <begin position="133"/>
        <end position="169"/>
    </location>
</feature>
<sequence length="291" mass="31826">MNTTSDFVEVIAQKIAYYTVVVERCQSDLRFRVLDDRTLQKHYKRACKQWLRYPAVYPVYMPAVGDATSKTAFFRKCDAVCASRPDTPLDYFLVIFAASGAIEVLISHEYNALDSSTSLAIFNAAHARAYPKAPMPLPSPPNDLARAPTATPPKPATTPATATPRVSRADSDAVRWADALLDTSIRYIDAGTNVAQTCTVVDHGASIRRGEYFGVRYEDGRAEEISGRKMREIWNNRIGGTGKSTSTSTSTSKSKSPSKSPRTRTSPPVLAPKPEPDAGGVQPVRLPWVVA</sequence>
<dbReference type="EMBL" id="KI925463">
    <property type="protein sequence ID" value="ETW77556.1"/>
    <property type="molecule type" value="Genomic_DNA"/>
</dbReference>
<evidence type="ECO:0000313" key="3">
    <source>
        <dbReference type="Proteomes" id="UP000030671"/>
    </source>
</evidence>